<feature type="transmembrane region" description="Helical" evidence="1">
    <location>
        <begin position="362"/>
        <end position="388"/>
    </location>
</feature>
<feature type="transmembrane region" description="Helical" evidence="1">
    <location>
        <begin position="448"/>
        <end position="466"/>
    </location>
</feature>
<dbReference type="EMBL" id="CAJNOJ010000206">
    <property type="protein sequence ID" value="CAF1288315.1"/>
    <property type="molecule type" value="Genomic_DNA"/>
</dbReference>
<evidence type="ECO:0000313" key="3">
    <source>
        <dbReference type="Proteomes" id="UP000663852"/>
    </source>
</evidence>
<evidence type="ECO:0000313" key="2">
    <source>
        <dbReference type="EMBL" id="CAF1288315.1"/>
    </source>
</evidence>
<reference evidence="2" key="1">
    <citation type="submission" date="2021-02" db="EMBL/GenBank/DDBJ databases">
        <authorList>
            <person name="Nowell W R."/>
        </authorList>
    </citation>
    <scope>NUCLEOTIDE SEQUENCE</scope>
</reference>
<evidence type="ECO:0000256" key="1">
    <source>
        <dbReference type="SAM" id="Phobius"/>
    </source>
</evidence>
<organism evidence="2 3">
    <name type="scientific">Adineta ricciae</name>
    <name type="common">Rotifer</name>
    <dbReference type="NCBI Taxonomy" id="249248"/>
    <lineage>
        <taxon>Eukaryota</taxon>
        <taxon>Metazoa</taxon>
        <taxon>Spiralia</taxon>
        <taxon>Gnathifera</taxon>
        <taxon>Rotifera</taxon>
        <taxon>Eurotatoria</taxon>
        <taxon>Bdelloidea</taxon>
        <taxon>Adinetida</taxon>
        <taxon>Adinetidae</taxon>
        <taxon>Adineta</taxon>
    </lineage>
</organism>
<keyword evidence="1" id="KW-1133">Transmembrane helix</keyword>
<keyword evidence="1" id="KW-0812">Transmembrane</keyword>
<dbReference type="OrthoDB" id="10002632at2759"/>
<proteinExistence type="predicted"/>
<sequence length="826" mass="94561">MHTDAFELITLRISTWTYLIVLCLSMLIIVLFTCLNDQIHYGSVDDPSIADFEYLKEKYTKSTQCPCSEIAIPHYSFISLSPHFHPVCTSDFVSDLWFKSIADAGWPQHINKVEDVFISGHKYFKSLSSLCQLTKTTVLGALSIFNQSSLITDQTLSNAEFTAHTRHSFNQFVLNTAAEVKHSIALIQSQISITYTTGQSDAFWKLSSWRNHSHSMYFQAISKQFGNCSCALDDECKLSMILYNYTNYLDVNPLRPILNISNMFVGCFPIKAVFQSSLDCIFDQTCLNPLVNQMKNISEVARKLNISTLERNSTRFPPKTLIQEIINEIMIETWNEKIDYSKYYTYCAPKHCSYSYPSRNNAVYGFITMIGLFGGLSGTLRIIVPFLIHWIRNTKCARGQVNNMAARHRFLDLCRLVKKKAIELNVFESEVSWNDPHRRHREIISTRIYIFLLTFSVIILAIYTGISTRIQIVKVDSPSQSTFERLASDSKYSSSLDCPCKNISVPYSTFASISLRHHQVCSSDFVVHNSLWIKLIYCDSELIDYGYDDYRYFIIPHFRLLFFLCTLANDTFTNALSIFRSKTYISKQTEPFNIVNTQMRNALAQFQLSVPRTFLRRLDLIRDVAHGNGYVSRSSSNWYIEPVQTNNFGTMAPRSYGNKNCSCGINASCTSLATIDKWIVPGFLVGCYPLESLLQSTLECLYDLTCINRLKNITKFSNITFRPLDPTLSSHNVTVQSLVDVLMIDQWESNITYENYYAACSAPSCTYVIIEQVNLVYMITTIFGLYGGLTIAFKVIVPILMTIVQYLIMHRQQRIEPGVEVIPYRE</sequence>
<feature type="transmembrane region" description="Helical" evidence="1">
    <location>
        <begin position="16"/>
        <end position="33"/>
    </location>
</feature>
<protein>
    <submittedName>
        <fullName evidence="2">Uncharacterized protein</fullName>
    </submittedName>
</protein>
<dbReference type="AlphaFoldDB" id="A0A815CTC4"/>
<keyword evidence="1" id="KW-0472">Membrane</keyword>
<name>A0A815CTC4_ADIRI</name>
<comment type="caution">
    <text evidence="2">The sequence shown here is derived from an EMBL/GenBank/DDBJ whole genome shotgun (WGS) entry which is preliminary data.</text>
</comment>
<dbReference type="Proteomes" id="UP000663852">
    <property type="component" value="Unassembled WGS sequence"/>
</dbReference>
<accession>A0A815CTC4</accession>
<feature type="transmembrane region" description="Helical" evidence="1">
    <location>
        <begin position="775"/>
        <end position="808"/>
    </location>
</feature>
<gene>
    <name evidence="2" type="ORF">EDS130_LOCUS29943</name>
</gene>